<dbReference type="InterPro" id="IPR014748">
    <property type="entry name" value="Enoyl-CoA_hydra_C"/>
</dbReference>
<dbReference type="OrthoDB" id="2018133at2759"/>
<evidence type="ECO:0000313" key="7">
    <source>
        <dbReference type="Proteomes" id="UP000094389"/>
    </source>
</evidence>
<dbReference type="Gene3D" id="1.10.12.10">
    <property type="entry name" value="Lyase 2-enoyl-coa Hydratase, Chain A, domain 2"/>
    <property type="match status" value="1"/>
</dbReference>
<dbReference type="SUPFAM" id="SSF52096">
    <property type="entry name" value="ClpP/crotonase"/>
    <property type="match status" value="1"/>
</dbReference>
<dbReference type="EMBL" id="KV453925">
    <property type="protein sequence ID" value="ODV75779.1"/>
    <property type="molecule type" value="Genomic_DNA"/>
</dbReference>
<accession>A0A0H5BYD1</accession>
<dbReference type="GO" id="GO:0005739">
    <property type="term" value="C:mitochondrion"/>
    <property type="evidence" value="ECO:0007669"/>
    <property type="project" value="TreeGrafter"/>
</dbReference>
<dbReference type="FunFam" id="1.10.12.10:FF:000001">
    <property type="entry name" value="Probable enoyl-CoA hydratase, mitochondrial"/>
    <property type="match status" value="1"/>
</dbReference>
<dbReference type="PANTHER" id="PTHR11941:SF54">
    <property type="entry name" value="ENOYL-COA HYDRATASE, MITOCHONDRIAL"/>
    <property type="match status" value="1"/>
</dbReference>
<reference evidence="5 7" key="3">
    <citation type="journal article" date="2016" name="Proc. Natl. Acad. Sci. U.S.A.">
        <title>Comparative genomics of biotechnologically important yeasts.</title>
        <authorList>
            <person name="Riley R."/>
            <person name="Haridas S."/>
            <person name="Wolfe K.H."/>
            <person name="Lopes M.R."/>
            <person name="Hittinger C.T."/>
            <person name="Goeker M."/>
            <person name="Salamov A.A."/>
            <person name="Wisecaver J.H."/>
            <person name="Long T.M."/>
            <person name="Calvey C.H."/>
            <person name="Aerts A.L."/>
            <person name="Barry K.W."/>
            <person name="Choi C."/>
            <person name="Clum A."/>
            <person name="Coughlan A.Y."/>
            <person name="Deshpande S."/>
            <person name="Douglass A.P."/>
            <person name="Hanson S.J."/>
            <person name="Klenk H.-P."/>
            <person name="LaButti K.M."/>
            <person name="Lapidus A."/>
            <person name="Lindquist E.A."/>
            <person name="Lipzen A.M."/>
            <person name="Meier-Kolthoff J.P."/>
            <person name="Ohm R.A."/>
            <person name="Otillar R.P."/>
            <person name="Pangilinan J.L."/>
            <person name="Peng Y."/>
            <person name="Rokas A."/>
            <person name="Rosa C.A."/>
            <person name="Scheuner C."/>
            <person name="Sibirny A.A."/>
            <person name="Slot J.C."/>
            <person name="Stielow J.B."/>
            <person name="Sun H."/>
            <person name="Kurtzman C.P."/>
            <person name="Blackwell M."/>
            <person name="Grigoriev I.V."/>
            <person name="Jeffries T.W."/>
        </authorList>
    </citation>
    <scope>NUCLEOTIDE SEQUENCE [LARGE SCALE GENOMIC DNA]</scope>
    <source>
        <strain evidence="7">ATCC 18201 / CBS 1600 / BCRC 20928 / JCM 3617 / NBRC 0987 / NRRL Y-1542</strain>
        <strain evidence="5">NRRL Y-1542</strain>
    </source>
</reference>
<reference evidence="4" key="1">
    <citation type="submission" date="2014-12" db="EMBL/GenBank/DDBJ databases">
        <authorList>
            <person name="Jaenicke S."/>
        </authorList>
    </citation>
    <scope>NUCLEOTIDE SEQUENCE [LARGE SCALE GENOMIC DNA]</scope>
    <source>
        <strain evidence="4">CBS1600</strain>
    </source>
</reference>
<dbReference type="CDD" id="cd06558">
    <property type="entry name" value="crotonase-like"/>
    <property type="match status" value="1"/>
</dbReference>
<evidence type="ECO:0000256" key="2">
    <source>
        <dbReference type="ARBA" id="ARBA00023239"/>
    </source>
</evidence>
<evidence type="ECO:0000313" key="4">
    <source>
        <dbReference type="EMBL" id="CEP20493.1"/>
    </source>
</evidence>
<gene>
    <name evidence="4" type="ORF">BN1211_0372</name>
    <name evidence="5" type="ORF">CYBJADRAFT_121927</name>
</gene>
<dbReference type="GO" id="GO:0006635">
    <property type="term" value="P:fatty acid beta-oxidation"/>
    <property type="evidence" value="ECO:0007669"/>
    <property type="project" value="TreeGrafter"/>
</dbReference>
<dbReference type="Pfam" id="PF00378">
    <property type="entry name" value="ECH_1"/>
    <property type="match status" value="1"/>
</dbReference>
<accession>A0A1E4S8F4</accession>
<dbReference type="GeneID" id="30986781"/>
<dbReference type="EMBL" id="CDQK01000001">
    <property type="protein sequence ID" value="CEP20493.1"/>
    <property type="molecule type" value="Genomic_DNA"/>
</dbReference>
<keyword evidence="7" id="KW-1185">Reference proteome</keyword>
<dbReference type="OMA" id="EMQTKSY"/>
<dbReference type="RefSeq" id="XP_020072818.1">
    <property type="nucleotide sequence ID" value="XM_020212385.1"/>
</dbReference>
<dbReference type="Proteomes" id="UP000038830">
    <property type="component" value="Unassembled WGS sequence"/>
</dbReference>
<comment type="similarity">
    <text evidence="1 3">Belongs to the enoyl-CoA hydratase/isomerase family.</text>
</comment>
<protein>
    <submittedName>
        <fullName evidence="5">ClpP/crotonase</fullName>
    </submittedName>
</protein>
<sequence>MAYKYILTSEPRSGVLQVQLNRPRAFNALNTQIINELKDAIGQADRNPDHFGAVVITGDHNAFAAGADIKEMVGLTSQEVLKRNLLSNLDISEFGVPIIAAVEGFALGGGCELAMNADIIYASTSAQFGQPEILLGVLPAAGGTQRLIRAIGKSRAMEFILTGDTFSGEEAERWGLVSKVFEPGTVLENALDLAERLADGPRITAKACKKAVNTANETGLTNGLSVEKSLFYALFGNDEQKEGMGAFIAKRPPKFNSKL</sequence>
<dbReference type="Proteomes" id="UP000094389">
    <property type="component" value="Unassembled WGS sequence"/>
</dbReference>
<dbReference type="AlphaFoldDB" id="A0A0H5BYD1"/>
<dbReference type="InterPro" id="IPR018376">
    <property type="entry name" value="Enoyl-CoA_hyd/isom_CS"/>
</dbReference>
<name>A0A0H5BYD1_CYBJN</name>
<dbReference type="Gene3D" id="3.90.226.10">
    <property type="entry name" value="2-enoyl-CoA Hydratase, Chain A, domain 1"/>
    <property type="match status" value="1"/>
</dbReference>
<dbReference type="FunFam" id="3.90.226.10:FF:000009">
    <property type="entry name" value="Carnitinyl-CoA dehydratase"/>
    <property type="match status" value="1"/>
</dbReference>
<keyword evidence="2 4" id="KW-0456">Lyase</keyword>
<reference evidence="6" key="2">
    <citation type="journal article" date="2015" name="J. Biotechnol.">
        <title>The structure of the Cyberlindnera jadinii genome and its relation to Candida utilis analyzed by the occurrence of single nucleotide polymorphisms.</title>
        <authorList>
            <person name="Rupp O."/>
            <person name="Brinkrolf K."/>
            <person name="Buerth C."/>
            <person name="Kunigo M."/>
            <person name="Schneider J."/>
            <person name="Jaenicke S."/>
            <person name="Goesmann A."/>
            <person name="Puehler A."/>
            <person name="Jaeger K.-E."/>
            <person name="Ernst J.F."/>
        </authorList>
    </citation>
    <scope>NUCLEOTIDE SEQUENCE [LARGE SCALE GENOMIC DNA]</scope>
    <source>
        <strain evidence="6">ATCC 18201 / CBS 1600 / BCRC 20928 / JCM 3617 / NBRC 0987 / NRRL Y-1542</strain>
    </source>
</reference>
<dbReference type="InterPro" id="IPR029045">
    <property type="entry name" value="ClpP/crotonase-like_dom_sf"/>
</dbReference>
<dbReference type="PROSITE" id="PS00166">
    <property type="entry name" value="ENOYL_COA_HYDRATASE"/>
    <property type="match status" value="1"/>
</dbReference>
<dbReference type="STRING" id="983966.A0A0H5BYD1"/>
<evidence type="ECO:0000256" key="1">
    <source>
        <dbReference type="ARBA" id="ARBA00005254"/>
    </source>
</evidence>
<evidence type="ECO:0000313" key="5">
    <source>
        <dbReference type="EMBL" id="ODV75779.1"/>
    </source>
</evidence>
<organism evidence="4 6">
    <name type="scientific">Cyberlindnera jadinii (strain ATCC 18201 / CBS 1600 / BCRC 20928 / JCM 3617 / NBRC 0987 / NRRL Y-1542)</name>
    <name type="common">Torula yeast</name>
    <name type="synonym">Candida utilis</name>
    <dbReference type="NCBI Taxonomy" id="983966"/>
    <lineage>
        <taxon>Eukaryota</taxon>
        <taxon>Fungi</taxon>
        <taxon>Dikarya</taxon>
        <taxon>Ascomycota</taxon>
        <taxon>Saccharomycotina</taxon>
        <taxon>Saccharomycetes</taxon>
        <taxon>Phaffomycetales</taxon>
        <taxon>Phaffomycetaceae</taxon>
        <taxon>Cyberlindnera</taxon>
    </lineage>
</organism>
<proteinExistence type="inferred from homology"/>
<dbReference type="InterPro" id="IPR001753">
    <property type="entry name" value="Enoyl-CoA_hydra/iso"/>
</dbReference>
<dbReference type="GO" id="GO:0016836">
    <property type="term" value="F:hydro-lyase activity"/>
    <property type="evidence" value="ECO:0007669"/>
    <property type="project" value="UniProtKB-ARBA"/>
</dbReference>
<evidence type="ECO:0000313" key="6">
    <source>
        <dbReference type="Proteomes" id="UP000038830"/>
    </source>
</evidence>
<dbReference type="PANTHER" id="PTHR11941">
    <property type="entry name" value="ENOYL-COA HYDRATASE-RELATED"/>
    <property type="match status" value="1"/>
</dbReference>
<evidence type="ECO:0000256" key="3">
    <source>
        <dbReference type="RuleBase" id="RU003707"/>
    </source>
</evidence>